<feature type="region of interest" description="Disordered" evidence="11">
    <location>
        <begin position="921"/>
        <end position="940"/>
    </location>
</feature>
<keyword evidence="4 12" id="KW-0812">Transmembrane</keyword>
<proteinExistence type="inferred from homology"/>
<dbReference type="InterPro" id="IPR003593">
    <property type="entry name" value="AAA+_ATPase"/>
</dbReference>
<feature type="compositionally biased region" description="Basic and acidic residues" evidence="11">
    <location>
        <begin position="895"/>
        <end position="910"/>
    </location>
</feature>
<evidence type="ECO:0000259" key="13">
    <source>
        <dbReference type="PROSITE" id="PS50893"/>
    </source>
</evidence>
<dbReference type="Pfam" id="PF00005">
    <property type="entry name" value="ABC_tran"/>
    <property type="match status" value="2"/>
</dbReference>
<feature type="compositionally biased region" description="Polar residues" evidence="11">
    <location>
        <begin position="777"/>
        <end position="794"/>
    </location>
</feature>
<evidence type="ECO:0000256" key="2">
    <source>
        <dbReference type="ARBA" id="ARBA00006012"/>
    </source>
</evidence>
<evidence type="ECO:0000256" key="9">
    <source>
        <dbReference type="ARBA" id="ARBA00069320"/>
    </source>
</evidence>
<dbReference type="CDD" id="cd03233">
    <property type="entry name" value="ABCG_PDR_domain1"/>
    <property type="match status" value="1"/>
</dbReference>
<dbReference type="InterPro" id="IPR003439">
    <property type="entry name" value="ABC_transporter-like_ATP-bd"/>
</dbReference>
<dbReference type="Gene3D" id="1.10.8.60">
    <property type="match status" value="1"/>
</dbReference>
<dbReference type="Pfam" id="PF10334">
    <property type="entry name" value="BRE4"/>
    <property type="match status" value="1"/>
</dbReference>
<feature type="compositionally biased region" description="Basic and acidic residues" evidence="11">
    <location>
        <begin position="766"/>
        <end position="776"/>
    </location>
</feature>
<feature type="domain" description="ABC transporter" evidence="13">
    <location>
        <begin position="2440"/>
        <end position="2683"/>
    </location>
</feature>
<dbReference type="Gene3D" id="2.40.50.140">
    <property type="entry name" value="Nucleic acid-binding proteins"/>
    <property type="match status" value="1"/>
</dbReference>
<dbReference type="FunFam" id="2.40.50.140:FF:000076">
    <property type="entry name" value="26S protease regulatory subunit 6A"/>
    <property type="match status" value="1"/>
</dbReference>
<dbReference type="PROSITE" id="PS00674">
    <property type="entry name" value="AAA"/>
    <property type="match status" value="1"/>
</dbReference>
<dbReference type="CDD" id="cd03232">
    <property type="entry name" value="ABCG_PDR_domain2"/>
    <property type="match status" value="1"/>
</dbReference>
<dbReference type="FunFam" id="3.40.50.300:FF:000037">
    <property type="entry name" value="26S protease regulatory subunit 6A"/>
    <property type="match status" value="1"/>
</dbReference>
<gene>
    <name evidence="14" type="ORF">INT47_001216</name>
</gene>
<dbReference type="Pfam" id="PF14510">
    <property type="entry name" value="ABC_trans_N"/>
    <property type="match status" value="1"/>
</dbReference>
<feature type="transmembrane region" description="Helical" evidence="12">
    <location>
        <begin position="562"/>
        <end position="579"/>
    </location>
</feature>
<dbReference type="Proteomes" id="UP000603453">
    <property type="component" value="Unassembled WGS sequence"/>
</dbReference>
<dbReference type="SUPFAM" id="SSF52540">
    <property type="entry name" value="P-loop containing nucleoside triphosphate hydrolases"/>
    <property type="match status" value="3"/>
</dbReference>
<feature type="region of interest" description="Disordered" evidence="11">
    <location>
        <begin position="1"/>
        <end position="20"/>
    </location>
</feature>
<feature type="region of interest" description="Disordered" evidence="11">
    <location>
        <begin position="822"/>
        <end position="855"/>
    </location>
</feature>
<evidence type="ECO:0000256" key="8">
    <source>
        <dbReference type="ARBA" id="ARBA00023136"/>
    </source>
</evidence>
<dbReference type="InterPro" id="IPR012340">
    <property type="entry name" value="NA-bd_OB-fold"/>
</dbReference>
<feature type="transmembrane region" description="Helical" evidence="12">
    <location>
        <begin position="2286"/>
        <end position="2304"/>
    </location>
</feature>
<dbReference type="Pfam" id="PF06422">
    <property type="entry name" value="PDR_CDR"/>
    <property type="match status" value="1"/>
</dbReference>
<dbReference type="InterPro" id="IPR027417">
    <property type="entry name" value="P-loop_NTPase"/>
</dbReference>
<feature type="transmembrane region" description="Helical" evidence="12">
    <location>
        <begin position="535"/>
        <end position="556"/>
    </location>
</feature>
<evidence type="ECO:0000313" key="15">
    <source>
        <dbReference type="Proteomes" id="UP000603453"/>
    </source>
</evidence>
<comment type="caution">
    <text evidence="14">The sequence shown here is derived from an EMBL/GenBank/DDBJ whole genome shotgun (WGS) entry which is preliminary data.</text>
</comment>
<dbReference type="GO" id="GO:0140359">
    <property type="term" value="F:ABC-type transporter activity"/>
    <property type="evidence" value="ECO:0007669"/>
    <property type="project" value="InterPro"/>
</dbReference>
<evidence type="ECO:0000256" key="11">
    <source>
        <dbReference type="SAM" id="MobiDB-lite"/>
    </source>
</evidence>
<evidence type="ECO:0000256" key="6">
    <source>
        <dbReference type="ARBA" id="ARBA00022840"/>
    </source>
</evidence>
<dbReference type="Pfam" id="PF19055">
    <property type="entry name" value="ABC2_membrane_7"/>
    <property type="match status" value="1"/>
</dbReference>
<feature type="transmembrane region" description="Helical" evidence="12">
    <location>
        <begin position="2192"/>
        <end position="2217"/>
    </location>
</feature>
<evidence type="ECO:0000256" key="10">
    <source>
        <dbReference type="SAM" id="Coils"/>
    </source>
</evidence>
<dbReference type="OrthoDB" id="1924968at2759"/>
<feature type="region of interest" description="Disordered" evidence="11">
    <location>
        <begin position="758"/>
        <end position="794"/>
    </location>
</feature>
<dbReference type="Pfam" id="PF10337">
    <property type="entry name" value="ArAE_2_N"/>
    <property type="match status" value="1"/>
</dbReference>
<feature type="transmembrane region" description="Helical" evidence="12">
    <location>
        <begin position="2778"/>
        <end position="2796"/>
    </location>
</feature>
<evidence type="ECO:0000256" key="4">
    <source>
        <dbReference type="ARBA" id="ARBA00022692"/>
    </source>
</evidence>
<dbReference type="PROSITE" id="PS00211">
    <property type="entry name" value="ABC_TRANSPORTER_1"/>
    <property type="match status" value="1"/>
</dbReference>
<dbReference type="InterPro" id="IPR034003">
    <property type="entry name" value="ABCG_PDR_2"/>
</dbReference>
<comment type="similarity">
    <text evidence="2">Belongs to the ABC transporter superfamily. ABCG family. PDR (TC 3.A.1.205) subfamily.</text>
</comment>
<feature type="transmembrane region" description="Helical" evidence="12">
    <location>
        <begin position="2255"/>
        <end position="2274"/>
    </location>
</feature>
<evidence type="ECO:0000256" key="7">
    <source>
        <dbReference type="ARBA" id="ARBA00022989"/>
    </source>
</evidence>
<sequence>MATLEDKSLWDNQPEEEDDVGQDILRLAPEEVNNRTRLLENDIKVMKSEIVRIQHEQNAMKERIKDNKEKIKMNKQLPYLVGNVVELLDVDPEEDEEEGANVDLNSQRKGKCAVIKTSTRQTIFLPLIGLVDADALKPGDLIGVNKDSFLILDTLPAEYDSRVKAMEVDEKPTEDYNDIGGLDKQIEELVEAVVLPMTHADRFKNLGIKPPKGVLMYGPPGTGKTLLARACAAQTNSTYLKLAGPQLVQMFIGDGAKLVRDAFELAKEKSPTIIFIDELDAIGTKRFDSEKSGDREVQRTMLELLNQLDGFSSDDRIKVIAATNRIDILDPALLRSGRLDRKIEFPLPNEEARARIIQIHSRKMNVSKDNLPTTVEGREGFFDMSVDNSADLISPNSNNPIEFVTDKSTSSSGSDECNVETDVTDNNHYFAIPLKHMPTNRPDKNCINFTTRVEKGPKTRTEILIDRIEKRAPRRVIRRILKCSIAYFISTLFTTIHPIADALGKSPFLVCSGCLFSHPGRTMGAQFDATLTSALGAAVAIVYGLAGVAAATAYNVNYPESNAGAGINCLFLLTGVFGAQITRQRFPKLHFFSLQFMVVQLFTLTLGVGHTEIPLQLSSQYGLTFLIGNFVSLFVNLLFWPETAVDGLGRALSQNLFDTRQMLDTITKQFFLDPQSEKVPAETVDNLAEKMRLGMIKINSAYKEAKYEMSYAYSCSSDLNPIRQALDRITKHLSILGGSLRTEQVLFKTADETVVTTDEEDSDDYLELKRKDHSHTESYSSAENAEYQGRQSSWLHHNDTLTRELSLRKSAMKAAKSYMKDGTYTRPYETDSNCQQDDNSKPSTSRSPNSVPNNMDTMMAEHAMREKSIRFEYPSVFLGKLPGPRSSRTIATVVSKHESEEEDTAADKRKSFPQSIKSIFSSSAGNEHSGKEEEYSDSNQNTATSIRSFLNLARLSTPKQKPPRRSEKKIGSKERNLMIAYLEKLRDPLLLLAVECATVLDCVRDSLHDQLDLSYEDEADYKSFWRYVLRTFKIKKFKSKEYLDKKRPVDFLCTCADAMQQQIVQFDKCEKERMRALYKINLSQRHGEPLDVGIREELFLVFFFIFSLREVAIELERMANDVRSIQVKTQKETEEHPNKKKKKRLYMPQVTTQSWKKWFYTSTYQNVQDRGGYSFGDLQQHTPDEVNQRRMEEEYRLAKLATNKNNTNNRKGSLKYKSRISHPINKNLTLNKLEDGPSPEESNDIIQPPPVIKFRYQVWAFFRYIQNYEFRFALKLSIAVGVLTLPAWIPAYRMWFDTIRGQWAALTVSSTLGYCCYESYQRWYFVKRIMETSRNANWDFYCLGSFGNRCDKWILTLWVCIRFGRTFVLHTFLHVVHLSQYVTPITGQDISRLVWLRATTLVVGLIVALILNWMVWPFIARKAVRKTLANTIADLGDYYSYIMGTFLYHDEGLYPTDDEFKEAEKMERKLEKMLNTCNELLELTDHEPRLKGPFPKDFYKEMLVSVHNLLDRMVSLRVCLMKMTPEVKDTVRKMDKYLYRRDMVASILLHFYTLTASLRAKIPLPSFMPSSRMARKRLLHHRRVDDRPEKLLRYRNLTWFAMACTTEEIIEELEHLTDLQVWCVQITTSCNEDDLIYTYASSNSIPDSQNVIVESDSFGEEEANQVNIEGAKEEYESLKRELTVLNHQGNPSQAEEGQADAQDFNLDEYLHGIKHQIDENGQKSKNLGVSWENLHVEGLGADAYTIPTVFSQVLSMVSFWKLFQKSNGSKRVIIQNITGCCKDGEMLLVLGRPGAGCSSFLKVIANMRGSYTSVEGDVNYGGIEPEKFDKMYRGQVCYNSEEDQHYPTLTTKQTLQFALRTKTPGKRLPEQSKNEFVDRVLYMLGNMLGLTKQMDTMVGNAFVRGLSGGERKRLSIAEQMTTRCTINCWDCSTRGLDAASALDYVRSLRIGTDVFNVTTIATLYQASNSIFELFDKVLLLDEGYCVYFGPSVGAKKYFEDLGFFCPPRKSIPDFLTGLCNPIEREVKPGFEDVAPKHASEFQAKYEQSEIKKYMLDDLESYKNNCREKNKATKFEEALNDEHQKRAGKKAPYIASFYQQVKALTIRQHHLLIKDRQNIISRYGTILIQSLITASCFFNLPRTGAGAQSRGGALFFSVLFNAFISQAELVRFLNGRPILEKHKQYALYRPSAFYIAQVIMDIPYAVVQVVLFGVCAYFMMGLNLTAGRFFTFLVTLFFTNMCMNGFFRLFGALTSSFFLATQITGVLLVCMQSYTGYTITYNEMHPWLFWIYYISPMTYAYKTILINEMSGQVYSCDGPGSSVPYGPGYNDWRYKVCTMVGGVPGENYVMGDSYLQNALTFTPWQMWAPDFVVVVAFFVFFTFLTALAMEVVGLSKAASLTKLYLPGKAPKPRTAAEEDARILRQSKITENMETISTGTTFSWQHVNYTVPIKGGTLQLLNDIGGIVRPGNLTALMGSSGAGKTTLLDVLAKRKTIGVVEGNIYLNNEIIMNDFERITGYCEQMDVHQPAVTVREALRFSAYLRQPSNVSVKEKNEYVEQIIQLLEMDDIGDAQIGQVESGFGISVEERKRLTIGIELVGKPQLLFLDEPTSGLDSQSSFNIIRFIRKLANAGWPVLCTIHQPSAILFEHFDHLLLLVRGGKTAYHGEIGADSRIMIDYFESKGGPKCSPDANPAEYILQVVGAGTAGKSSVDWAEVWKGSAESQALDAELEEIHQTADKNPTRTALTYATPLPTQFRLVMRRMWIAYWRSPQYNIGRFLNILFTALVSGFTFWKLGNSSSEMLRKVFALFSTFIMAMIIIIMAQPKFMTERMFFRREYASRYYSWIPFGISAVLVEIPYILFFAAIFMAGFYWTAGMVNTSEACGYFYVTFVMIVCWAVTLGFDIAAVAELPTMASVINPLFISVLILFCGLMQPPSQMPRFWSSWMYWLDPFHYYIEGLTVNELEHIKVVCSERDLLRFSPPSDQTCGEYMKNFFAFPGVTGYLDNPDAVQPEKCGYCTYSSGPDFYQTMMGWNASNKWRNFGILTKT</sequence>
<dbReference type="Gene3D" id="3.40.50.300">
    <property type="entry name" value="P-loop containing nucleotide triphosphate hydrolases"/>
    <property type="match status" value="3"/>
</dbReference>
<feature type="transmembrane region" description="Helical" evidence="12">
    <location>
        <begin position="2844"/>
        <end position="2873"/>
    </location>
</feature>
<keyword evidence="8 12" id="KW-0472">Membrane</keyword>
<dbReference type="InterPro" id="IPR003959">
    <property type="entry name" value="ATPase_AAA_core"/>
</dbReference>
<feature type="transmembrane region" description="Helical" evidence="12">
    <location>
        <begin position="591"/>
        <end position="609"/>
    </location>
</feature>
<organism evidence="14 15">
    <name type="scientific">Mucor saturninus</name>
    <dbReference type="NCBI Taxonomy" id="64648"/>
    <lineage>
        <taxon>Eukaryota</taxon>
        <taxon>Fungi</taxon>
        <taxon>Fungi incertae sedis</taxon>
        <taxon>Mucoromycota</taxon>
        <taxon>Mucoromycotina</taxon>
        <taxon>Mucoromycetes</taxon>
        <taxon>Mucorales</taxon>
        <taxon>Mucorineae</taxon>
        <taxon>Mucoraceae</taxon>
        <taxon>Mucor</taxon>
    </lineage>
</organism>
<protein>
    <recommendedName>
        <fullName evidence="9">26S proteasome regulatory subunit 6A</fullName>
    </recommendedName>
</protein>
<dbReference type="SMART" id="SM00382">
    <property type="entry name" value="AAA"/>
    <property type="match status" value="2"/>
</dbReference>
<feature type="compositionally biased region" description="Polar residues" evidence="11">
    <location>
        <begin position="830"/>
        <end position="855"/>
    </location>
</feature>
<dbReference type="PRINTS" id="PR02047">
    <property type="entry name" value="BREFELDNASP4"/>
</dbReference>
<keyword evidence="10" id="KW-0175">Coiled coil</keyword>
<dbReference type="GO" id="GO:0016887">
    <property type="term" value="F:ATP hydrolysis activity"/>
    <property type="evidence" value="ECO:0007669"/>
    <property type="project" value="InterPro"/>
</dbReference>
<dbReference type="Pfam" id="PF16450">
    <property type="entry name" value="Prot_ATP_ID_OB_C"/>
    <property type="match status" value="1"/>
</dbReference>
<evidence type="ECO:0000256" key="12">
    <source>
        <dbReference type="SAM" id="Phobius"/>
    </source>
</evidence>
<dbReference type="InterPro" id="IPR010929">
    <property type="entry name" value="PDR_CDR_ABC"/>
</dbReference>
<dbReference type="InterPro" id="IPR023244">
    <property type="entry name" value="Brefeldin_A-sensitivity_4"/>
</dbReference>
<keyword evidence="7 12" id="KW-1133">Transmembrane helix</keyword>
<dbReference type="PROSITE" id="PS50893">
    <property type="entry name" value="ABC_TRANSPORTER_2"/>
    <property type="match status" value="2"/>
</dbReference>
<dbReference type="InterPro" id="IPR018820">
    <property type="entry name" value="BRE4-related_DUF2421"/>
</dbReference>
<dbReference type="InterPro" id="IPR043926">
    <property type="entry name" value="ABCG_dom"/>
</dbReference>
<feature type="transmembrane region" description="Helical" evidence="12">
    <location>
        <begin position="2885"/>
        <end position="2909"/>
    </location>
</feature>
<accession>A0A8H7RMV0</accession>
<comment type="subcellular location">
    <subcellularLocation>
        <location evidence="1">Membrane</location>
        <topology evidence="1">Multi-pass membrane protein</topology>
    </subcellularLocation>
</comment>
<dbReference type="Pfam" id="PF01061">
    <property type="entry name" value="ABC2_membrane"/>
    <property type="match status" value="2"/>
</dbReference>
<feature type="transmembrane region" description="Helical" evidence="12">
    <location>
        <begin position="2802"/>
        <end position="2823"/>
    </location>
</feature>
<dbReference type="FunFam" id="3.40.50.300:FF:000054">
    <property type="entry name" value="ABC multidrug transporter atrF"/>
    <property type="match status" value="1"/>
</dbReference>
<feature type="transmembrane region" description="Helical" evidence="12">
    <location>
        <begin position="621"/>
        <end position="640"/>
    </location>
</feature>
<dbReference type="InterPro" id="IPR032501">
    <property type="entry name" value="Prot_ATP_ID_OB_2nd"/>
</dbReference>
<evidence type="ECO:0000313" key="14">
    <source>
        <dbReference type="EMBL" id="KAG2213947.1"/>
    </source>
</evidence>
<dbReference type="GO" id="GO:0005524">
    <property type="term" value="F:ATP binding"/>
    <property type="evidence" value="ECO:0007669"/>
    <property type="project" value="UniProtKB-KW"/>
</dbReference>
<evidence type="ECO:0000256" key="1">
    <source>
        <dbReference type="ARBA" id="ARBA00004141"/>
    </source>
</evidence>
<dbReference type="PANTHER" id="PTHR19241">
    <property type="entry name" value="ATP-BINDING CASSETTE TRANSPORTER"/>
    <property type="match status" value="1"/>
</dbReference>
<dbReference type="InterPro" id="IPR029481">
    <property type="entry name" value="ABC_trans_N"/>
</dbReference>
<reference evidence="14" key="1">
    <citation type="submission" date="2020-12" db="EMBL/GenBank/DDBJ databases">
        <title>Metabolic potential, ecology and presence of endohyphal bacteria is reflected in genomic diversity of Mucoromycotina.</title>
        <authorList>
            <person name="Muszewska A."/>
            <person name="Okrasinska A."/>
            <person name="Steczkiewicz K."/>
            <person name="Drgas O."/>
            <person name="Orlowska M."/>
            <person name="Perlinska-Lenart U."/>
            <person name="Aleksandrzak-Piekarczyk T."/>
            <person name="Szatraj K."/>
            <person name="Zielenkiewicz U."/>
            <person name="Pilsyk S."/>
            <person name="Malc E."/>
            <person name="Mieczkowski P."/>
            <person name="Kruszewska J.S."/>
            <person name="Biernat P."/>
            <person name="Pawlowska J."/>
        </authorList>
    </citation>
    <scope>NUCLEOTIDE SEQUENCE</scope>
    <source>
        <strain evidence="14">WA0000017839</strain>
    </source>
</reference>
<name>A0A8H7RMV0_9FUNG</name>
<dbReference type="InterPro" id="IPR018823">
    <property type="entry name" value="ArAE_2_N"/>
</dbReference>
<keyword evidence="5" id="KW-0547">Nucleotide-binding</keyword>
<dbReference type="EMBL" id="JAEPRD010000002">
    <property type="protein sequence ID" value="KAG2213947.1"/>
    <property type="molecule type" value="Genomic_DNA"/>
</dbReference>
<feature type="transmembrane region" description="Helical" evidence="12">
    <location>
        <begin position="1393"/>
        <end position="1416"/>
    </location>
</feature>
<keyword evidence="3" id="KW-0813">Transport</keyword>
<keyword evidence="15" id="KW-1185">Reference proteome</keyword>
<feature type="transmembrane region" description="Helical" evidence="12">
    <location>
        <begin position="2916"/>
        <end position="2934"/>
    </location>
</feature>
<feature type="coiled-coil region" evidence="10">
    <location>
        <begin position="1661"/>
        <end position="1688"/>
    </location>
</feature>
<evidence type="ECO:0000256" key="3">
    <source>
        <dbReference type="ARBA" id="ARBA00022448"/>
    </source>
</evidence>
<evidence type="ECO:0000256" key="5">
    <source>
        <dbReference type="ARBA" id="ARBA00022741"/>
    </source>
</evidence>
<dbReference type="Pfam" id="PF00004">
    <property type="entry name" value="AAA"/>
    <property type="match status" value="1"/>
</dbReference>
<dbReference type="InterPro" id="IPR013525">
    <property type="entry name" value="ABC2_TM"/>
</dbReference>
<feature type="domain" description="ABC transporter" evidence="13">
    <location>
        <begin position="1754"/>
        <end position="2007"/>
    </location>
</feature>
<feature type="transmembrane region" description="Helical" evidence="12">
    <location>
        <begin position="1272"/>
        <end position="1289"/>
    </location>
</feature>
<feature type="transmembrane region" description="Helical" evidence="12">
    <location>
        <begin position="2370"/>
        <end position="2391"/>
    </location>
</feature>
<feature type="region of interest" description="Disordered" evidence="11">
    <location>
        <begin position="882"/>
        <end position="912"/>
    </location>
</feature>
<dbReference type="InterPro" id="IPR003960">
    <property type="entry name" value="ATPase_AAA_CS"/>
</dbReference>
<dbReference type="InterPro" id="IPR034001">
    <property type="entry name" value="ABCG_PDR_1"/>
</dbReference>
<dbReference type="InterPro" id="IPR017871">
    <property type="entry name" value="ABC_transporter-like_CS"/>
</dbReference>
<keyword evidence="6" id="KW-0067">ATP-binding</keyword>
<dbReference type="GO" id="GO:0016020">
    <property type="term" value="C:membrane"/>
    <property type="evidence" value="ECO:0007669"/>
    <property type="project" value="UniProtKB-SubCell"/>
</dbReference>